<evidence type="ECO:0000256" key="11">
    <source>
        <dbReference type="ARBA" id="ARBA00022794"/>
    </source>
</evidence>
<proteinExistence type="predicted"/>
<dbReference type="PANTHER" id="PTHR22870:SF466">
    <property type="entry name" value="ANKYRIN REPEAT-CONTAINING PROTEIN"/>
    <property type="match status" value="1"/>
</dbReference>
<dbReference type="Proteomes" id="UP000001593">
    <property type="component" value="Unassembled WGS sequence"/>
</dbReference>
<keyword evidence="13" id="KW-0333">Golgi apparatus</keyword>
<keyword evidence="6" id="KW-0963">Cytoplasm</keyword>
<evidence type="ECO:0000256" key="18">
    <source>
        <dbReference type="ARBA" id="ARBA00023289"/>
    </source>
</evidence>
<feature type="non-terminal residue" evidence="23">
    <location>
        <position position="1"/>
    </location>
</feature>
<feature type="repeat" description="RCC1" evidence="21">
    <location>
        <begin position="259"/>
        <end position="311"/>
    </location>
</feature>
<reference evidence="23 24" key="1">
    <citation type="journal article" date="2007" name="Science">
        <title>Sea anemone genome reveals ancestral eumetazoan gene repertoire and genomic organization.</title>
        <authorList>
            <person name="Putnam N.H."/>
            <person name="Srivastava M."/>
            <person name="Hellsten U."/>
            <person name="Dirks B."/>
            <person name="Chapman J."/>
            <person name="Salamov A."/>
            <person name="Terry A."/>
            <person name="Shapiro H."/>
            <person name="Lindquist E."/>
            <person name="Kapitonov V.V."/>
            <person name="Jurka J."/>
            <person name="Genikhovich G."/>
            <person name="Grigoriev I.V."/>
            <person name="Lucas S.M."/>
            <person name="Steele R.E."/>
            <person name="Finnerty J.R."/>
            <person name="Technau U."/>
            <person name="Martindale M.Q."/>
            <person name="Rokhsar D.S."/>
        </authorList>
    </citation>
    <scope>NUCLEOTIDE SEQUENCE [LARGE SCALE GENOMIC DNA]</scope>
    <source>
        <strain evidence="24">CH2 X CH6</strain>
    </source>
</reference>
<keyword evidence="24" id="KW-1185">Reference proteome</keyword>
<evidence type="ECO:0000313" key="23">
    <source>
        <dbReference type="EMBL" id="EDO44704.1"/>
    </source>
</evidence>
<dbReference type="InterPro" id="IPR051210">
    <property type="entry name" value="Ub_ligase/GEF_domain"/>
</dbReference>
<evidence type="ECO:0000256" key="5">
    <source>
        <dbReference type="ARBA" id="ARBA00022481"/>
    </source>
</evidence>
<keyword evidence="5" id="KW-0488">Methylation</keyword>
<dbReference type="EMBL" id="DS469542">
    <property type="protein sequence ID" value="EDO44704.1"/>
    <property type="molecule type" value="Genomic_DNA"/>
</dbReference>
<gene>
    <name evidence="23" type="ORF">NEMVEDRAFT_v1g163041</name>
</gene>
<protein>
    <recommendedName>
        <fullName evidence="20">X-linked retinitis pigmentosa GTPase regulator</fullName>
    </recommendedName>
</protein>
<keyword evidence="19" id="KW-0844">Vision</keyword>
<evidence type="ECO:0000256" key="17">
    <source>
        <dbReference type="ARBA" id="ARBA00023288"/>
    </source>
</evidence>
<dbReference type="OrthoDB" id="10253607at2759"/>
<dbReference type="FunFam" id="2.130.10.30:FF:000013">
    <property type="entry name" value="Retinitis pigmentosa GTPase regulator isoform 1"/>
    <property type="match status" value="1"/>
</dbReference>
<evidence type="ECO:0000256" key="20">
    <source>
        <dbReference type="ARBA" id="ARBA00073293"/>
    </source>
</evidence>
<feature type="repeat" description="RCC1" evidence="21">
    <location>
        <begin position="106"/>
        <end position="157"/>
    </location>
</feature>
<dbReference type="AlphaFoldDB" id="A7RV05"/>
<feature type="repeat" description="RCC1" evidence="21">
    <location>
        <begin position="54"/>
        <end position="105"/>
    </location>
</feature>
<keyword evidence="17" id="KW-0449">Lipoprotein</keyword>
<dbReference type="Gene3D" id="2.130.10.30">
    <property type="entry name" value="Regulator of chromosome condensation 1/beta-lactamase-inhibitor protein II"/>
    <property type="match status" value="1"/>
</dbReference>
<evidence type="ECO:0000256" key="19">
    <source>
        <dbReference type="ARBA" id="ARBA00023305"/>
    </source>
</evidence>
<dbReference type="InterPro" id="IPR009091">
    <property type="entry name" value="RCC1/BLIP-II"/>
</dbReference>
<sequence>MASDDEDVPESGAVFTFGKTRFADNLANKFWIRDDAVVNLSCGDEHSAVVTANGKLYTFGCNDWGQLGHGNTKSYTKPSVVKKLKPEKVYMVACGRNHTIAATESGHLYSFGCGGDGQLGHGDAEDSHVPKIIEGLDVQKYKHLACGSDFSAAITENGELYTWGSCGEGQNGLGEDTEIPTRLHLHGKVRMVSCGYYHMAVVTEDGSLYMCGEKEGGKLGLDHEQLDNTSQLQKIKSIEDQVVVAACGAEFTAVVTKNGSVYTFGQGNQGQLGLGSSMMETEFPERIPLFEKVKARTVSCGESFTAVITKHGNLYTFGDGRHGKLGLGDECFSNTFKPEKVKRFNNFTVKMVTCGGCHMLVAA</sequence>
<evidence type="ECO:0000256" key="9">
    <source>
        <dbReference type="ARBA" id="ARBA00022658"/>
    </source>
</evidence>
<evidence type="ECO:0000256" key="21">
    <source>
        <dbReference type="PROSITE-ProRule" id="PRU00235"/>
    </source>
</evidence>
<evidence type="ECO:0000256" key="4">
    <source>
        <dbReference type="ARBA" id="ARBA00004611"/>
    </source>
</evidence>
<dbReference type="InParanoid" id="A7RV05"/>
<dbReference type="PRINTS" id="PR00633">
    <property type="entry name" value="RCCNDNSATION"/>
</dbReference>
<evidence type="ECO:0000256" key="12">
    <source>
        <dbReference type="ARBA" id="ARBA00022846"/>
    </source>
</evidence>
<keyword evidence="12" id="KW-0282">Flagellum</keyword>
<evidence type="ECO:0000256" key="15">
    <source>
        <dbReference type="ARBA" id="ARBA00023212"/>
    </source>
</evidence>
<dbReference type="SUPFAM" id="SSF50985">
    <property type="entry name" value="RCC1/BLIP-II"/>
    <property type="match status" value="1"/>
</dbReference>
<dbReference type="GO" id="GO:0007601">
    <property type="term" value="P:visual perception"/>
    <property type="evidence" value="ECO:0007669"/>
    <property type="project" value="UniProtKB-KW"/>
</dbReference>
<feature type="repeat" description="RCC1" evidence="21">
    <location>
        <begin position="206"/>
        <end position="258"/>
    </location>
</feature>
<dbReference type="STRING" id="45351.A7RV05"/>
<evidence type="ECO:0000256" key="10">
    <source>
        <dbReference type="ARBA" id="ARBA00022737"/>
    </source>
</evidence>
<accession>A7RV05</accession>
<evidence type="ECO:0000256" key="16">
    <source>
        <dbReference type="ARBA" id="ARBA00023273"/>
    </source>
</evidence>
<evidence type="ECO:0000256" key="7">
    <source>
        <dbReference type="ARBA" id="ARBA00022553"/>
    </source>
</evidence>
<keyword evidence="18" id="KW-0636">Prenylation</keyword>
<dbReference type="GO" id="GO:0005085">
    <property type="term" value="F:guanyl-nucleotide exchange factor activity"/>
    <property type="evidence" value="ECO:0007669"/>
    <property type="project" value="UniProtKB-KW"/>
</dbReference>
<evidence type="ECO:0000256" key="1">
    <source>
        <dbReference type="ARBA" id="ARBA00004120"/>
    </source>
</evidence>
<keyword evidence="7" id="KW-0597">Phosphoprotein</keyword>
<keyword evidence="14" id="KW-0969">Cilium</keyword>
<evidence type="ECO:0000256" key="8">
    <source>
        <dbReference type="ARBA" id="ARBA00022606"/>
    </source>
</evidence>
<evidence type="ECO:0000313" key="24">
    <source>
        <dbReference type="Proteomes" id="UP000001593"/>
    </source>
</evidence>
<feature type="repeat" description="RCC1" evidence="21">
    <location>
        <begin position="158"/>
        <end position="205"/>
    </location>
</feature>
<evidence type="ECO:0000256" key="2">
    <source>
        <dbReference type="ARBA" id="ARBA00004300"/>
    </source>
</evidence>
<dbReference type="Pfam" id="PF25390">
    <property type="entry name" value="WD40_RLD"/>
    <property type="match status" value="1"/>
</dbReference>
<feature type="repeat" description="RCC1" evidence="21">
    <location>
        <begin position="312"/>
        <end position="363"/>
    </location>
</feature>
<dbReference type="KEGG" id="nve:5516656"/>
<dbReference type="OMA" id="QAYSWGW"/>
<dbReference type="GO" id="GO:0005813">
    <property type="term" value="C:centrosome"/>
    <property type="evidence" value="ECO:0007669"/>
    <property type="project" value="UniProtKB-SubCell"/>
</dbReference>
<evidence type="ECO:0000256" key="6">
    <source>
        <dbReference type="ARBA" id="ARBA00022490"/>
    </source>
</evidence>
<keyword evidence="9" id="KW-0344">Guanine-nucleotide releasing factor</keyword>
<dbReference type="GO" id="GO:0005929">
    <property type="term" value="C:cilium"/>
    <property type="evidence" value="ECO:0007669"/>
    <property type="project" value="UniProtKB-ARBA"/>
</dbReference>
<evidence type="ECO:0000259" key="22">
    <source>
        <dbReference type="Pfam" id="PF25390"/>
    </source>
</evidence>
<dbReference type="InterPro" id="IPR058923">
    <property type="entry name" value="RCC1-like_dom"/>
</dbReference>
<dbReference type="PROSITE" id="PS50012">
    <property type="entry name" value="RCC1_3"/>
    <property type="match status" value="6"/>
</dbReference>
<organism evidence="23 24">
    <name type="scientific">Nematostella vectensis</name>
    <name type="common">Starlet sea anemone</name>
    <dbReference type="NCBI Taxonomy" id="45351"/>
    <lineage>
        <taxon>Eukaryota</taxon>
        <taxon>Metazoa</taxon>
        <taxon>Cnidaria</taxon>
        <taxon>Anthozoa</taxon>
        <taxon>Hexacorallia</taxon>
        <taxon>Actiniaria</taxon>
        <taxon>Edwardsiidae</taxon>
        <taxon>Nematostella</taxon>
    </lineage>
</organism>
<evidence type="ECO:0000256" key="3">
    <source>
        <dbReference type="ARBA" id="ARBA00004555"/>
    </source>
</evidence>
<keyword evidence="10" id="KW-0677">Repeat</keyword>
<dbReference type="GO" id="GO:0030030">
    <property type="term" value="P:cell projection organization"/>
    <property type="evidence" value="ECO:0007669"/>
    <property type="project" value="UniProtKB-KW"/>
</dbReference>
<dbReference type="PhylomeDB" id="A7RV05"/>
<evidence type="ECO:0000256" key="14">
    <source>
        <dbReference type="ARBA" id="ARBA00023069"/>
    </source>
</evidence>
<dbReference type="PANTHER" id="PTHR22870">
    <property type="entry name" value="REGULATOR OF CHROMOSOME CONDENSATION"/>
    <property type="match status" value="1"/>
</dbReference>
<feature type="domain" description="RCC1-like" evidence="22">
    <location>
        <begin position="32"/>
        <end position="361"/>
    </location>
</feature>
<dbReference type="GO" id="GO:0005794">
    <property type="term" value="C:Golgi apparatus"/>
    <property type="evidence" value="ECO:0007669"/>
    <property type="project" value="UniProtKB-SubCell"/>
</dbReference>
<dbReference type="eggNOG" id="KOG1426">
    <property type="taxonomic scope" value="Eukaryota"/>
</dbReference>
<dbReference type="HOGENOM" id="CLU_005210_5_0_1"/>
<keyword evidence="15" id="KW-0206">Cytoskeleton</keyword>
<comment type="subcellular location">
    <subcellularLocation>
        <location evidence="1">Cytoplasm</location>
        <location evidence="1">Cytoskeleton</location>
        <location evidence="1">Cilium basal body</location>
    </subcellularLocation>
    <subcellularLocation>
        <location evidence="4">Cytoplasm</location>
        <location evidence="4">Cytoskeleton</location>
        <location evidence="4">Flagellum axoneme</location>
    </subcellularLocation>
    <subcellularLocation>
        <location evidence="2">Cytoplasm</location>
        <location evidence="2">Cytoskeleton</location>
        <location evidence="2">Microtubule organizing center</location>
        <location evidence="2">Centrosome</location>
    </subcellularLocation>
    <subcellularLocation>
        <location evidence="3">Golgi apparatus</location>
    </subcellularLocation>
</comment>
<name>A7RV05_NEMVE</name>
<dbReference type="PROSITE" id="PS00626">
    <property type="entry name" value="RCC1_2"/>
    <property type="match status" value="1"/>
</dbReference>
<evidence type="ECO:0000256" key="13">
    <source>
        <dbReference type="ARBA" id="ARBA00023034"/>
    </source>
</evidence>
<keyword evidence="16" id="KW-0966">Cell projection</keyword>
<dbReference type="InterPro" id="IPR000408">
    <property type="entry name" value="Reg_chr_condens"/>
</dbReference>
<keyword evidence="11" id="KW-0970">Cilium biogenesis/degradation</keyword>
<keyword evidence="8" id="KW-0716">Sensory transduction</keyword>